<dbReference type="Gene3D" id="1.10.1740.10">
    <property type="match status" value="1"/>
</dbReference>
<dbReference type="Pfam" id="PF04542">
    <property type="entry name" value="Sigma70_r2"/>
    <property type="match status" value="1"/>
</dbReference>
<gene>
    <name evidence="9" type="primary">sigJ_1</name>
    <name evidence="9" type="ORF">GCM10023323_71000</name>
</gene>
<dbReference type="Pfam" id="PF12680">
    <property type="entry name" value="SnoaL_2"/>
    <property type="match status" value="1"/>
</dbReference>
<protein>
    <submittedName>
        <fullName evidence="9">RNA polymerase sigma factor SigJ</fullName>
    </submittedName>
</protein>
<dbReference type="InterPro" id="IPR036388">
    <property type="entry name" value="WH-like_DNA-bd_sf"/>
</dbReference>
<comment type="subunit">
    <text evidence="2">Interacts transiently with the RNA polymerase catalytic core formed by RpoA, RpoB, RpoC and RpoZ (2 alpha, 1 beta, 1 beta' and 1 omega subunit) to form the RNA polymerase holoenzyme that can initiate transcription.</text>
</comment>
<dbReference type="PANTHER" id="PTHR30173">
    <property type="entry name" value="SIGMA 19 FACTOR"/>
    <property type="match status" value="1"/>
</dbReference>
<evidence type="ECO:0000256" key="5">
    <source>
        <dbReference type="ARBA" id="ARBA00023163"/>
    </source>
</evidence>
<evidence type="ECO:0000256" key="2">
    <source>
        <dbReference type="ARBA" id="ARBA00011344"/>
    </source>
</evidence>
<dbReference type="InterPro" id="IPR007627">
    <property type="entry name" value="RNA_pol_sigma70_r2"/>
</dbReference>
<dbReference type="Gene3D" id="3.10.450.50">
    <property type="match status" value="1"/>
</dbReference>
<comment type="caution">
    <text evidence="9">The sequence shown here is derived from an EMBL/GenBank/DDBJ whole genome shotgun (WGS) entry which is preliminary data.</text>
</comment>
<dbReference type="PANTHER" id="PTHR30173:SF36">
    <property type="entry name" value="ECF RNA POLYMERASE SIGMA FACTOR SIGJ"/>
    <property type="match status" value="1"/>
</dbReference>
<organism evidence="9 10">
    <name type="scientific">Streptomyces thinghirensis</name>
    <dbReference type="NCBI Taxonomy" id="551547"/>
    <lineage>
        <taxon>Bacteria</taxon>
        <taxon>Bacillati</taxon>
        <taxon>Actinomycetota</taxon>
        <taxon>Actinomycetes</taxon>
        <taxon>Kitasatosporales</taxon>
        <taxon>Streptomycetaceae</taxon>
        <taxon>Streptomyces</taxon>
    </lineage>
</organism>
<keyword evidence="5" id="KW-0804">Transcription</keyword>
<evidence type="ECO:0000259" key="6">
    <source>
        <dbReference type="Pfam" id="PF04542"/>
    </source>
</evidence>
<dbReference type="Gene3D" id="1.10.10.10">
    <property type="entry name" value="Winged helix-like DNA-binding domain superfamily/Winged helix DNA-binding domain"/>
    <property type="match status" value="1"/>
</dbReference>
<evidence type="ECO:0000313" key="10">
    <source>
        <dbReference type="Proteomes" id="UP001499878"/>
    </source>
</evidence>
<dbReference type="InterPro" id="IPR037401">
    <property type="entry name" value="SnoaL-like"/>
</dbReference>
<dbReference type="NCBIfam" id="NF007214">
    <property type="entry name" value="PRK09636.1"/>
    <property type="match status" value="1"/>
</dbReference>
<dbReference type="SUPFAM" id="SSF88946">
    <property type="entry name" value="Sigma2 domain of RNA polymerase sigma factors"/>
    <property type="match status" value="1"/>
</dbReference>
<keyword evidence="4" id="KW-0731">Sigma factor</keyword>
<feature type="domain" description="RNA polymerase sigma-70 region 2" evidence="6">
    <location>
        <begin position="9"/>
        <end position="72"/>
    </location>
</feature>
<dbReference type="InterPro" id="IPR052704">
    <property type="entry name" value="ECF_Sigma-70_Domain"/>
</dbReference>
<comment type="similarity">
    <text evidence="1">Belongs to the sigma-70 factor family. ECF subfamily.</text>
</comment>
<dbReference type="InterPro" id="IPR032710">
    <property type="entry name" value="NTF2-like_dom_sf"/>
</dbReference>
<evidence type="ECO:0000313" key="9">
    <source>
        <dbReference type="EMBL" id="GAA5216745.1"/>
    </source>
</evidence>
<dbReference type="InterPro" id="IPR013249">
    <property type="entry name" value="RNA_pol_sigma70_r4_t2"/>
</dbReference>
<name>A0ABP9TF34_9ACTN</name>
<dbReference type="Proteomes" id="UP001499878">
    <property type="component" value="Unassembled WGS sequence"/>
</dbReference>
<evidence type="ECO:0000256" key="1">
    <source>
        <dbReference type="ARBA" id="ARBA00010641"/>
    </source>
</evidence>
<dbReference type="SUPFAM" id="SSF88659">
    <property type="entry name" value="Sigma3 and sigma4 domains of RNA polymerase sigma factors"/>
    <property type="match status" value="1"/>
</dbReference>
<accession>A0ABP9TF34</accession>
<evidence type="ECO:0000256" key="3">
    <source>
        <dbReference type="ARBA" id="ARBA00023015"/>
    </source>
</evidence>
<dbReference type="SUPFAM" id="SSF54427">
    <property type="entry name" value="NTF2-like"/>
    <property type="match status" value="1"/>
</dbReference>
<evidence type="ECO:0000256" key="4">
    <source>
        <dbReference type="ARBA" id="ARBA00023082"/>
    </source>
</evidence>
<dbReference type="InterPro" id="IPR014284">
    <property type="entry name" value="RNA_pol_sigma-70_dom"/>
</dbReference>
<feature type="domain" description="SnoaL-like" evidence="8">
    <location>
        <begin position="178"/>
        <end position="269"/>
    </location>
</feature>
<dbReference type="Pfam" id="PF08281">
    <property type="entry name" value="Sigma70_r4_2"/>
    <property type="match status" value="1"/>
</dbReference>
<evidence type="ECO:0000259" key="7">
    <source>
        <dbReference type="Pfam" id="PF08281"/>
    </source>
</evidence>
<dbReference type="RefSeq" id="WP_345637682.1">
    <property type="nucleotide sequence ID" value="NZ_BAABJR010000027.1"/>
</dbReference>
<dbReference type="InterPro" id="IPR013325">
    <property type="entry name" value="RNA_pol_sigma_r2"/>
</dbReference>
<feature type="domain" description="RNA polymerase sigma factor 70 region 4 type 2" evidence="7">
    <location>
        <begin position="110"/>
        <end position="159"/>
    </location>
</feature>
<evidence type="ECO:0000259" key="8">
    <source>
        <dbReference type="Pfam" id="PF12680"/>
    </source>
</evidence>
<dbReference type="NCBIfam" id="TIGR02957">
    <property type="entry name" value="SigX4"/>
    <property type="match status" value="1"/>
</dbReference>
<sequence length="295" mass="32469">MTTATAEEFERHRPRLFGLAYRMLGSADEAEDTVQDAYLRFSGADRAGIEQPAAWLAKVVTNLCLDRLTSARARRETYVGAWLPEPVLTSDGTLGPLESAERRDAVSTAMLVLLERLTPTERAVYVLREAFAYGHREIAEALDLTEANCRQLYRRAVARIGEPGTRFPPSPERQEELVRSFLTAARDGDLAGLEKLLAEDVVWWSDGGGKVTAARRPIEGRTKVVRFVLGGLPKFTAGWDVSITEVNGAGALVARVGDTVVAVLSFEVRDGSITQVQVMVNPDKLDFVRRQLGQP</sequence>
<keyword evidence="10" id="KW-1185">Reference proteome</keyword>
<dbReference type="NCBIfam" id="TIGR02937">
    <property type="entry name" value="sigma70-ECF"/>
    <property type="match status" value="1"/>
</dbReference>
<keyword evidence="3" id="KW-0805">Transcription regulation</keyword>
<dbReference type="InterPro" id="IPR014303">
    <property type="entry name" value="RNA_pol_sigma-70_ECF"/>
</dbReference>
<dbReference type="EMBL" id="BAABJR010000027">
    <property type="protein sequence ID" value="GAA5216745.1"/>
    <property type="molecule type" value="Genomic_DNA"/>
</dbReference>
<proteinExistence type="inferred from homology"/>
<dbReference type="InterPro" id="IPR013324">
    <property type="entry name" value="RNA_pol_sigma_r3/r4-like"/>
</dbReference>
<reference evidence="10" key="1">
    <citation type="journal article" date="2019" name="Int. J. Syst. Evol. Microbiol.">
        <title>The Global Catalogue of Microorganisms (GCM) 10K type strain sequencing project: providing services to taxonomists for standard genome sequencing and annotation.</title>
        <authorList>
            <consortium name="The Broad Institute Genomics Platform"/>
            <consortium name="The Broad Institute Genome Sequencing Center for Infectious Disease"/>
            <person name="Wu L."/>
            <person name="Ma J."/>
        </authorList>
    </citation>
    <scope>NUCLEOTIDE SEQUENCE [LARGE SCALE GENOMIC DNA]</scope>
    <source>
        <strain evidence="10">JCM 18306</strain>
    </source>
</reference>